<dbReference type="GO" id="GO:0008933">
    <property type="term" value="F:peptidoglycan lytic transglycosylase activity"/>
    <property type="evidence" value="ECO:0007669"/>
    <property type="project" value="UniProtKB-UniRule"/>
</dbReference>
<evidence type="ECO:0000259" key="9">
    <source>
        <dbReference type="SMART" id="SM00062"/>
    </source>
</evidence>
<evidence type="ECO:0000256" key="5">
    <source>
        <dbReference type="ARBA" id="ARBA00023237"/>
    </source>
</evidence>
<feature type="active site" evidence="8">
    <location>
        <position position="310"/>
    </location>
</feature>
<dbReference type="RefSeq" id="WP_259054693.1">
    <property type="nucleotide sequence ID" value="NZ_JANUCT010000006.1"/>
</dbReference>
<dbReference type="Proteomes" id="UP001204445">
    <property type="component" value="Unassembled WGS sequence"/>
</dbReference>
<evidence type="ECO:0000313" key="10">
    <source>
        <dbReference type="EMBL" id="MCS3903083.1"/>
    </source>
</evidence>
<dbReference type="CDD" id="cd01009">
    <property type="entry name" value="PBP2_YfhD_N"/>
    <property type="match status" value="1"/>
</dbReference>
<dbReference type="CDD" id="cd13403">
    <property type="entry name" value="MLTF-like"/>
    <property type="match status" value="1"/>
</dbReference>
<evidence type="ECO:0000256" key="3">
    <source>
        <dbReference type="ARBA" id="ARBA00022729"/>
    </source>
</evidence>
<comment type="caution">
    <text evidence="10">The sequence shown here is derived from an EMBL/GenBank/DDBJ whole genome shotgun (WGS) entry which is preliminary data.</text>
</comment>
<dbReference type="SMART" id="SM00062">
    <property type="entry name" value="PBPb"/>
    <property type="match status" value="1"/>
</dbReference>
<comment type="domain">
    <text evidence="8">The N-terminal domain does not have lytic activity and probably modulates enzymatic activity. The C-terminal domain is the catalytic active domain.</text>
</comment>
<reference evidence="10" key="1">
    <citation type="submission" date="2022-08" db="EMBL/GenBank/DDBJ databases">
        <title>Genomic Encyclopedia of Type Strains, Phase III (KMG-III): the genomes of soil and plant-associated and newly described type strains.</title>
        <authorList>
            <person name="Whitman W."/>
        </authorList>
    </citation>
    <scope>NUCLEOTIDE SEQUENCE</scope>
    <source>
        <strain evidence="10">HMT 1</strain>
    </source>
</reference>
<accession>A0AAE3L400</accession>
<dbReference type="NCBIfam" id="NF008112">
    <property type="entry name" value="PRK10859.1"/>
    <property type="match status" value="1"/>
</dbReference>
<evidence type="ECO:0000256" key="1">
    <source>
        <dbReference type="ARBA" id="ARBA00007734"/>
    </source>
</evidence>
<keyword evidence="11" id="KW-1185">Reference proteome</keyword>
<dbReference type="InterPro" id="IPR023703">
    <property type="entry name" value="MltF"/>
</dbReference>
<dbReference type="AlphaFoldDB" id="A0AAE3L400"/>
<dbReference type="Pfam" id="PF01464">
    <property type="entry name" value="SLT"/>
    <property type="match status" value="1"/>
</dbReference>
<organism evidence="10 11">
    <name type="scientific">Methylohalomonas lacus</name>
    <dbReference type="NCBI Taxonomy" id="398773"/>
    <lineage>
        <taxon>Bacteria</taxon>
        <taxon>Pseudomonadati</taxon>
        <taxon>Pseudomonadota</taxon>
        <taxon>Gammaproteobacteria</taxon>
        <taxon>Methylohalomonadales</taxon>
        <taxon>Methylohalomonadaceae</taxon>
        <taxon>Methylohalomonas</taxon>
    </lineage>
</organism>
<evidence type="ECO:0000256" key="4">
    <source>
        <dbReference type="ARBA" id="ARBA00023136"/>
    </source>
</evidence>
<keyword evidence="6 8" id="KW-0456">Lyase</keyword>
<keyword evidence="4 8" id="KW-0472">Membrane</keyword>
<comment type="function">
    <text evidence="8">Murein-degrading enzyme that degrades murein glycan strands and insoluble, high-molecular weight murein sacculi, with the concomitant formation of a 1,6-anhydromuramoyl product. Lytic transglycosylases (LTs) play an integral role in the metabolism of the peptidoglycan (PG) sacculus. Their lytic action creates space within the PG sacculus to allow for its expansion as well as for the insertion of various structures such as secretion systems and flagella.</text>
</comment>
<dbReference type="GO" id="GO:0009253">
    <property type="term" value="P:peptidoglycan catabolic process"/>
    <property type="evidence" value="ECO:0007669"/>
    <property type="project" value="TreeGrafter"/>
</dbReference>
<dbReference type="EMBL" id="JANUCT010000006">
    <property type="protein sequence ID" value="MCS3903083.1"/>
    <property type="molecule type" value="Genomic_DNA"/>
</dbReference>
<gene>
    <name evidence="8" type="primary">mltF</name>
    <name evidence="10" type="ORF">J2T55_001100</name>
</gene>
<dbReference type="GO" id="GO:0016998">
    <property type="term" value="P:cell wall macromolecule catabolic process"/>
    <property type="evidence" value="ECO:0007669"/>
    <property type="project" value="UniProtKB-UniRule"/>
</dbReference>
<dbReference type="EC" id="4.2.2.n1" evidence="8"/>
<dbReference type="Gene3D" id="1.10.530.10">
    <property type="match status" value="1"/>
</dbReference>
<evidence type="ECO:0000256" key="2">
    <source>
        <dbReference type="ARBA" id="ARBA00010333"/>
    </source>
</evidence>
<feature type="region of interest" description="LT domain" evidence="8">
    <location>
        <begin position="264"/>
        <end position="471"/>
    </location>
</feature>
<dbReference type="InterPro" id="IPR023346">
    <property type="entry name" value="Lysozyme-like_dom_sf"/>
</dbReference>
<dbReference type="Pfam" id="PF00497">
    <property type="entry name" value="SBP_bac_3"/>
    <property type="match status" value="1"/>
</dbReference>
<keyword evidence="3 8" id="KW-0732">Signal</keyword>
<dbReference type="GO" id="GO:0009279">
    <property type="term" value="C:cell outer membrane"/>
    <property type="evidence" value="ECO:0007669"/>
    <property type="project" value="UniProtKB-SubCell"/>
</dbReference>
<comment type="similarity">
    <text evidence="1">Belongs to the transglycosylase Slt family.</text>
</comment>
<dbReference type="HAMAP" id="MF_02016">
    <property type="entry name" value="MltF"/>
    <property type="match status" value="1"/>
</dbReference>
<comment type="subcellular location">
    <subcellularLocation>
        <location evidence="8">Cell outer membrane</location>
        <topology evidence="8">Peripheral membrane protein</topology>
    </subcellularLocation>
    <text evidence="8">Attached to the inner leaflet of the outer membrane.</text>
</comment>
<proteinExistence type="inferred from homology"/>
<dbReference type="InterPro" id="IPR000189">
    <property type="entry name" value="Transglyc_AS"/>
</dbReference>
<comment type="similarity">
    <text evidence="2">Belongs to the bacterial solute-binding protein 3 family.</text>
</comment>
<dbReference type="GO" id="GO:0071555">
    <property type="term" value="P:cell wall organization"/>
    <property type="evidence" value="ECO:0007669"/>
    <property type="project" value="UniProtKB-KW"/>
</dbReference>
<sequence>MDLMGRSFILLAILLLGSHGCSREPAEQPDRLEHIRETGVLQVITRSSPTTYYTDANGPAGMEYELARQFADELGVELQMIVARGAGDIEPILQNGRADLAAAGLAATELRRQKLRFGPTYLEIRQQLVYRPGTRKPDSLAELDGRLGVVTGSALEERLQQLQTEHAELQWTSYRNKSQQELLEMVANGELDYTVANANEIAHARRYYADVAVAFDLSEALEVAWALAADDDPSLYEAVQHFFEAQRASGQLAELRERYQGTIREFDYVDTRTFLQRIAERLPRYRADFRAAADAEGFDWRLLAAVAYQESHWDPDALSPTGVRGMMMLTRTTAERVGVDDRTDAQQSIHGGARYLREVVGKFPERIPEPDRLWLALAAYNIGFGHLEDARRLTEARGGDPDRWADVRDHLPLLSQKKWYTQTRYGYARGREPVQFVRNVRGYYAVLTWLDDQRNNSLRPLAPPQIISPVL</sequence>
<dbReference type="PROSITE" id="PS00922">
    <property type="entry name" value="TRANSGLYCOSYLASE"/>
    <property type="match status" value="1"/>
</dbReference>
<comment type="similarity">
    <text evidence="8">In the N-terminal section; belongs to the bacterial solute-binding protein 3 family.</text>
</comment>
<feature type="domain" description="Solute-binding protein family 3/N-terminal" evidence="9">
    <location>
        <begin position="40"/>
        <end position="263"/>
    </location>
</feature>
<name>A0AAE3L400_9GAMM</name>
<comment type="similarity">
    <text evidence="8">In the C-terminal section; belongs to the transglycosylase Slt family.</text>
</comment>
<protein>
    <recommendedName>
        <fullName evidence="8">Membrane-bound lytic murein transglycosylase F</fullName>
        <ecNumber evidence="8">4.2.2.n1</ecNumber>
    </recommendedName>
    <alternativeName>
        <fullName evidence="8">Murein lyase F</fullName>
    </alternativeName>
</protein>
<keyword evidence="5 8" id="KW-0998">Cell outer membrane</keyword>
<dbReference type="SUPFAM" id="SSF53850">
    <property type="entry name" value="Periplasmic binding protein-like II"/>
    <property type="match status" value="1"/>
</dbReference>
<dbReference type="InterPro" id="IPR008258">
    <property type="entry name" value="Transglycosylase_SLT_dom_1"/>
</dbReference>
<keyword evidence="7 8" id="KW-0961">Cell wall biogenesis/degradation</keyword>
<evidence type="ECO:0000313" key="11">
    <source>
        <dbReference type="Proteomes" id="UP001204445"/>
    </source>
</evidence>
<comment type="catalytic activity">
    <reaction evidence="8">
        <text>Exolytic cleavage of the (1-&gt;4)-beta-glycosidic linkage between N-acetylmuramic acid (MurNAc) and N-acetylglucosamine (GlcNAc) residues in peptidoglycan, from either the reducing or the non-reducing ends of the peptidoglycan chains, with concomitant formation of a 1,6-anhydrobond in the MurNAc residue.</text>
        <dbReference type="EC" id="4.2.2.n1"/>
    </reaction>
</comment>
<dbReference type="PANTHER" id="PTHR35936">
    <property type="entry name" value="MEMBRANE-BOUND LYTIC MUREIN TRANSGLYCOSYLASE F"/>
    <property type="match status" value="1"/>
</dbReference>
<evidence type="ECO:0000256" key="6">
    <source>
        <dbReference type="ARBA" id="ARBA00023239"/>
    </source>
</evidence>
<dbReference type="SUPFAM" id="SSF53955">
    <property type="entry name" value="Lysozyme-like"/>
    <property type="match status" value="1"/>
</dbReference>
<dbReference type="Gene3D" id="3.40.190.10">
    <property type="entry name" value="Periplasmic binding protein-like II"/>
    <property type="match status" value="2"/>
</dbReference>
<comment type="caution">
    <text evidence="8">Lacks conserved residue(s) required for the propagation of feature annotation.</text>
</comment>
<dbReference type="PANTHER" id="PTHR35936:SF32">
    <property type="entry name" value="MEMBRANE-BOUND LYTIC MUREIN TRANSGLYCOSYLASE F"/>
    <property type="match status" value="1"/>
</dbReference>
<evidence type="ECO:0000256" key="7">
    <source>
        <dbReference type="ARBA" id="ARBA00023316"/>
    </source>
</evidence>
<dbReference type="InterPro" id="IPR001638">
    <property type="entry name" value="Solute-binding_3/MltF_N"/>
</dbReference>
<evidence type="ECO:0000256" key="8">
    <source>
        <dbReference type="HAMAP-Rule" id="MF_02016"/>
    </source>
</evidence>